<protein>
    <submittedName>
        <fullName evidence="2">HNH endonuclease</fullName>
    </submittedName>
</protein>
<dbReference type="Pfam" id="PF13392">
    <property type="entry name" value="HNH_3"/>
    <property type="match status" value="1"/>
</dbReference>
<reference evidence="2 3" key="1">
    <citation type="submission" date="2021-05" db="EMBL/GenBank/DDBJ databases">
        <title>A Polyphasic approach of four new species of the genus Ohtaekwangia: Ohtaekwangia histidinii sp. nov., Ohtaekwangia cretensis sp. nov., Ohtaekwangia indiensis sp. nov., Ohtaekwangia reichenbachii sp. nov. from diverse environment.</title>
        <authorList>
            <person name="Octaviana S."/>
        </authorList>
    </citation>
    <scope>NUCLEOTIDE SEQUENCE [LARGE SCALE GENOMIC DNA]</scope>
    <source>
        <strain evidence="2 3">PWU20</strain>
    </source>
</reference>
<keyword evidence="2" id="KW-0378">Hydrolase</keyword>
<gene>
    <name evidence="2" type="ORF">KK060_06590</name>
</gene>
<dbReference type="Gene3D" id="3.90.75.20">
    <property type="match status" value="1"/>
</dbReference>
<keyword evidence="2" id="KW-0540">Nuclease</keyword>
<dbReference type="SUPFAM" id="SSF54060">
    <property type="entry name" value="His-Me finger endonucleases"/>
    <property type="match status" value="1"/>
</dbReference>
<evidence type="ECO:0000313" key="2">
    <source>
        <dbReference type="EMBL" id="MBT1702939.1"/>
    </source>
</evidence>
<dbReference type="Proteomes" id="UP000772618">
    <property type="component" value="Unassembled WGS sequence"/>
</dbReference>
<name>A0ABS5VNC1_9BACT</name>
<dbReference type="RefSeq" id="WP_254152909.1">
    <property type="nucleotide sequence ID" value="NZ_JAHESD010000010.1"/>
</dbReference>
<sequence length="200" mass="23261">MKKWTMAELNWLRENFKTKPAKQLAKELGVPLKALEGTLKRYGIKSGRDTRFHKDHSVWNKGKSIRLSPKSEFKKGVVPHNTKNDGAITIRRDKTGRNYKYIKVAKGVWVLYQRFVWEQINGTIPDGFLVAFKNNDSLDCSIENLYLISKSDNMKRNGHIKESREKANRKMKAIWEKEKLRQVYGLSPLTGLGRRINKTK</sequence>
<dbReference type="GO" id="GO:0004519">
    <property type="term" value="F:endonuclease activity"/>
    <property type="evidence" value="ECO:0007669"/>
    <property type="project" value="UniProtKB-KW"/>
</dbReference>
<dbReference type="EMBL" id="JAHESD010000010">
    <property type="protein sequence ID" value="MBT1702939.1"/>
    <property type="molecule type" value="Genomic_DNA"/>
</dbReference>
<proteinExistence type="predicted"/>
<organism evidence="2 3">
    <name type="scientific">Chryseosolibacter indicus</name>
    <dbReference type="NCBI Taxonomy" id="2782351"/>
    <lineage>
        <taxon>Bacteria</taxon>
        <taxon>Pseudomonadati</taxon>
        <taxon>Bacteroidota</taxon>
        <taxon>Cytophagia</taxon>
        <taxon>Cytophagales</taxon>
        <taxon>Chryseotaleaceae</taxon>
        <taxon>Chryseosolibacter</taxon>
    </lineage>
</organism>
<evidence type="ECO:0000313" key="3">
    <source>
        <dbReference type="Proteomes" id="UP000772618"/>
    </source>
</evidence>
<evidence type="ECO:0000259" key="1">
    <source>
        <dbReference type="Pfam" id="PF13392"/>
    </source>
</evidence>
<accession>A0ABS5VNC1</accession>
<keyword evidence="3" id="KW-1185">Reference proteome</keyword>
<dbReference type="InterPro" id="IPR003615">
    <property type="entry name" value="HNH_nuc"/>
</dbReference>
<keyword evidence="2" id="KW-0255">Endonuclease</keyword>
<comment type="caution">
    <text evidence="2">The sequence shown here is derived from an EMBL/GenBank/DDBJ whole genome shotgun (WGS) entry which is preliminary data.</text>
</comment>
<dbReference type="InterPro" id="IPR044925">
    <property type="entry name" value="His-Me_finger_sf"/>
</dbReference>
<feature type="domain" description="HNH nuclease" evidence="1">
    <location>
        <begin position="112"/>
        <end position="154"/>
    </location>
</feature>